<dbReference type="STRING" id="446462.Amir_4987"/>
<evidence type="ECO:0000313" key="3">
    <source>
        <dbReference type="Proteomes" id="UP000002213"/>
    </source>
</evidence>
<gene>
    <name evidence="2" type="ordered locus">Amir_4987</name>
</gene>
<dbReference type="InterPro" id="IPR001387">
    <property type="entry name" value="Cro/C1-type_HTH"/>
</dbReference>
<dbReference type="InterPro" id="IPR010982">
    <property type="entry name" value="Lambda_DNA-bd_dom_sf"/>
</dbReference>
<name>C6WRZ1_ACTMD</name>
<dbReference type="SMART" id="SM00530">
    <property type="entry name" value="HTH_XRE"/>
    <property type="match status" value="1"/>
</dbReference>
<dbReference type="GO" id="GO:0003677">
    <property type="term" value="F:DNA binding"/>
    <property type="evidence" value="ECO:0007669"/>
    <property type="project" value="InterPro"/>
</dbReference>
<dbReference type="eggNOG" id="COG1396">
    <property type="taxonomic scope" value="Bacteria"/>
</dbReference>
<dbReference type="Pfam" id="PF13560">
    <property type="entry name" value="HTH_31"/>
    <property type="match status" value="1"/>
</dbReference>
<dbReference type="SUPFAM" id="SSF47413">
    <property type="entry name" value="lambda repressor-like DNA-binding domains"/>
    <property type="match status" value="1"/>
</dbReference>
<proteinExistence type="predicted"/>
<dbReference type="Proteomes" id="UP000002213">
    <property type="component" value="Chromosome"/>
</dbReference>
<dbReference type="EMBL" id="CP001630">
    <property type="protein sequence ID" value="ACU38811.1"/>
    <property type="molecule type" value="Genomic_DNA"/>
</dbReference>
<organism evidence="2 3">
    <name type="scientific">Actinosynnema mirum (strain ATCC 29888 / DSM 43827 / JCM 3225 / NBRC 14064 / NCIMB 13271 / NRRL B-12336 / IMRU 3971 / 101)</name>
    <dbReference type="NCBI Taxonomy" id="446462"/>
    <lineage>
        <taxon>Bacteria</taxon>
        <taxon>Bacillati</taxon>
        <taxon>Actinomycetota</taxon>
        <taxon>Actinomycetes</taxon>
        <taxon>Pseudonocardiales</taxon>
        <taxon>Pseudonocardiaceae</taxon>
        <taxon>Actinosynnema</taxon>
    </lineage>
</organism>
<dbReference type="HOGENOM" id="CLU_055817_1_0_11"/>
<dbReference type="RefSeq" id="WP_015803698.1">
    <property type="nucleotide sequence ID" value="NC_013093.1"/>
</dbReference>
<dbReference type="PROSITE" id="PS50943">
    <property type="entry name" value="HTH_CROC1"/>
    <property type="match status" value="1"/>
</dbReference>
<protein>
    <submittedName>
        <fullName evidence="2">Transcriptional regulator, XRE family</fullName>
    </submittedName>
</protein>
<evidence type="ECO:0000259" key="1">
    <source>
        <dbReference type="PROSITE" id="PS50943"/>
    </source>
</evidence>
<feature type="domain" description="HTH cro/C1-type" evidence="1">
    <location>
        <begin position="18"/>
        <end position="73"/>
    </location>
</feature>
<reference evidence="2 3" key="1">
    <citation type="journal article" date="2009" name="Stand. Genomic Sci.">
        <title>Complete genome sequence of Actinosynnema mirum type strain (101).</title>
        <authorList>
            <person name="Land M."/>
            <person name="Lapidus A."/>
            <person name="Mayilraj S."/>
            <person name="Chen F."/>
            <person name="Copeland A."/>
            <person name="Del Rio T.G."/>
            <person name="Nolan M."/>
            <person name="Lucas S."/>
            <person name="Tice H."/>
            <person name="Cheng J.F."/>
            <person name="Chertkov O."/>
            <person name="Bruce D."/>
            <person name="Goodwin L."/>
            <person name="Pitluck S."/>
            <person name="Rohde M."/>
            <person name="Goker M."/>
            <person name="Pati A."/>
            <person name="Ivanova N."/>
            <person name="Mavromatis K."/>
            <person name="Chen A."/>
            <person name="Palaniappan K."/>
            <person name="Hauser L."/>
            <person name="Chang Y.J."/>
            <person name="Jeffries C.C."/>
            <person name="Brettin T."/>
            <person name="Detter J.C."/>
            <person name="Han C."/>
            <person name="Chain P."/>
            <person name="Tindall B.J."/>
            <person name="Bristow J."/>
            <person name="Eisen J.A."/>
            <person name="Markowitz V."/>
            <person name="Hugenholtz P."/>
            <person name="Kyrpides N.C."/>
            <person name="Klenk H.P."/>
        </authorList>
    </citation>
    <scope>NUCLEOTIDE SEQUENCE [LARGE SCALE GENOMIC DNA]</scope>
    <source>
        <strain evidence="3">ATCC 29888 / DSM 43827 / JCM 3225 / NBRC 14064 / NCIMB 13271 / NRRL B-12336 / IMRU 3971 / 101</strain>
    </source>
</reference>
<dbReference type="Gene3D" id="1.10.260.40">
    <property type="entry name" value="lambda repressor-like DNA-binding domains"/>
    <property type="match status" value="1"/>
</dbReference>
<dbReference type="AlphaFoldDB" id="C6WRZ1"/>
<dbReference type="KEGG" id="ami:Amir_4987"/>
<dbReference type="CDD" id="cd00093">
    <property type="entry name" value="HTH_XRE"/>
    <property type="match status" value="1"/>
</dbReference>
<dbReference type="InterPro" id="IPR043917">
    <property type="entry name" value="DUF5753"/>
</dbReference>
<evidence type="ECO:0000313" key="2">
    <source>
        <dbReference type="EMBL" id="ACU38811.1"/>
    </source>
</evidence>
<dbReference type="Pfam" id="PF19054">
    <property type="entry name" value="DUF5753"/>
    <property type="match status" value="1"/>
</dbReference>
<accession>C6WRZ1</accession>
<sequence>MTQRDTPIVHQLRLRAELRKLREAAGVTQKQAAERLEWSISKMIRIEGGMSNVGVTDLRALLALYGVSDPQRVEKLAVMARESRKSAWWTKYRKFLDPQLFVLVGYEASATRIRQFQSQMLPGLLQTSGYVEALARHIRLSSEAVRLGVEIREQRRRIMVEDGPEMHFVLDEAIVRRSFGDAVTTLRQLQRLHEVSAMSNVSLRILPFSSGLHPGLQKSFTVLEMPPDGDHVLVFEEEFKDFAVREVGAEAVEYLERFEEIVRMSLKPEESLKLLEDLIAQCPAV</sequence>
<keyword evidence="3" id="KW-1185">Reference proteome</keyword>